<name>A0A2K1QGZ2_9PEZI</name>
<feature type="region of interest" description="Disordered" evidence="2">
    <location>
        <begin position="644"/>
        <end position="680"/>
    </location>
</feature>
<comment type="caution">
    <text evidence="3">The sequence shown here is derived from an EMBL/GenBank/DDBJ whole genome shotgun (WGS) entry which is preliminary data.</text>
</comment>
<organism evidence="3 4">
    <name type="scientific">Sphaceloma murrayae</name>
    <dbReference type="NCBI Taxonomy" id="2082308"/>
    <lineage>
        <taxon>Eukaryota</taxon>
        <taxon>Fungi</taxon>
        <taxon>Dikarya</taxon>
        <taxon>Ascomycota</taxon>
        <taxon>Pezizomycotina</taxon>
        <taxon>Dothideomycetes</taxon>
        <taxon>Dothideomycetidae</taxon>
        <taxon>Myriangiales</taxon>
        <taxon>Elsinoaceae</taxon>
        <taxon>Sphaceloma</taxon>
    </lineage>
</organism>
<feature type="region of interest" description="Disordered" evidence="2">
    <location>
        <begin position="317"/>
        <end position="369"/>
    </location>
</feature>
<evidence type="ECO:0000256" key="2">
    <source>
        <dbReference type="SAM" id="MobiDB-lite"/>
    </source>
</evidence>
<feature type="compositionally biased region" description="Low complexity" evidence="2">
    <location>
        <begin position="402"/>
        <end position="415"/>
    </location>
</feature>
<protein>
    <submittedName>
        <fullName evidence="3">Uncharacterized protein</fullName>
    </submittedName>
</protein>
<keyword evidence="4" id="KW-1185">Reference proteome</keyword>
<feature type="coiled-coil region" evidence="1">
    <location>
        <begin position="241"/>
        <end position="275"/>
    </location>
</feature>
<dbReference type="EMBL" id="NKHZ01000088">
    <property type="protein sequence ID" value="PNS14169.1"/>
    <property type="molecule type" value="Genomic_DNA"/>
</dbReference>
<sequence>MALWHYLLPTMRQTYPGASRRRFPTLPSPPSTITMSLTWSLQALLVRHETYVAEAESERKHMREDIDRLTADRDALQIQNNSVIEENRLLLDQLESANDAVTSSDAHVKSLTATLQTAQQEIQRLNILSRRTQSLERELEQFELEQSKLQAQLALKTEEERAANLRWQNSERHLATIEERAGAIEEEAKLEREHHVEIIGRLERRRLLEKELDTAAGRLKGAAAVKTGADLGGTGVISHFVKDMLQDNANLQMNVLELRELLTCANEEVERLRDQLLEHLPNADQSTTLPADGKPAAPLSQEMARTAAAQEVHVHHHYHPPATKPDPARRHSQTIRKPKRRRQGISFGHFTPPSGHRTPSNMSISITGFPTPAATVTSSNNFPSAGPPSSNRWSVYSTAAQSSVPSSPRSYRSPSLFDRPFSDADMDSSRPTTPGTENGESPYFAAFHPKRASTGFFQPLDEAIHEDTQPSHDIDATPTKRDWQPPDDAQAQRPDSPMTNRALEDDEEEDPEHSLVDFTQPVPRPRPLRMRIGRPKSFTDDDLPSDIGAENYGHTLQRAASHESLLSVSGMDIHTLKSRPSQMLTGQASRSFSAEATISSTTALADRPALHTKSSQTLLADMGQRAGSTQTPATGLGKRVSGWMFGRWGATPSNPSPLNPSRNTSSTESTASGKLHEVRTQIKVRPPGINQPGAILGFLADQPPSNPTPTTTTTTTTTHSVKKTTMPTTKIPKVPVMQILNEEELRQSLSEC</sequence>
<feature type="coiled-coil region" evidence="1">
    <location>
        <begin position="52"/>
        <end position="159"/>
    </location>
</feature>
<feature type="region of interest" description="Disordered" evidence="2">
    <location>
        <begin position="469"/>
        <end position="546"/>
    </location>
</feature>
<keyword evidence="1" id="KW-0175">Coiled coil</keyword>
<feature type="compositionally biased region" description="Polar residues" evidence="2">
    <location>
        <begin position="429"/>
        <end position="439"/>
    </location>
</feature>
<dbReference type="Proteomes" id="UP000243797">
    <property type="component" value="Unassembled WGS sequence"/>
</dbReference>
<evidence type="ECO:0000313" key="3">
    <source>
        <dbReference type="EMBL" id="PNS14169.1"/>
    </source>
</evidence>
<dbReference type="AlphaFoldDB" id="A0A2K1QGZ2"/>
<feature type="compositionally biased region" description="Polar residues" evidence="2">
    <location>
        <begin position="357"/>
        <end position="369"/>
    </location>
</feature>
<feature type="compositionally biased region" description="Basic and acidic residues" evidence="2">
    <location>
        <begin position="469"/>
        <end position="484"/>
    </location>
</feature>
<accession>A0A2K1QGZ2</accession>
<feature type="region of interest" description="Disordered" evidence="2">
    <location>
        <begin position="401"/>
        <end position="443"/>
    </location>
</feature>
<feature type="region of interest" description="Disordered" evidence="2">
    <location>
        <begin position="700"/>
        <end position="728"/>
    </location>
</feature>
<proteinExistence type="predicted"/>
<dbReference type="InParanoid" id="A0A2K1QGZ2"/>
<dbReference type="STRING" id="2082308.A0A2K1QGZ2"/>
<feature type="compositionally biased region" description="Low complexity" evidence="2">
    <location>
        <begin position="708"/>
        <end position="728"/>
    </location>
</feature>
<evidence type="ECO:0000256" key="1">
    <source>
        <dbReference type="SAM" id="Coils"/>
    </source>
</evidence>
<feature type="compositionally biased region" description="Basic residues" evidence="2">
    <location>
        <begin position="330"/>
        <end position="343"/>
    </location>
</feature>
<reference evidence="3 4" key="1">
    <citation type="submission" date="2017-06" db="EMBL/GenBank/DDBJ databases">
        <title>Draft genome sequence of a variant of Elsinoe murrayae.</title>
        <authorList>
            <person name="Cheng Q."/>
        </authorList>
    </citation>
    <scope>NUCLEOTIDE SEQUENCE [LARGE SCALE GENOMIC DNA]</scope>
    <source>
        <strain evidence="3 4">CQ-2017a</strain>
    </source>
</reference>
<evidence type="ECO:0000313" key="4">
    <source>
        <dbReference type="Proteomes" id="UP000243797"/>
    </source>
</evidence>
<dbReference type="OrthoDB" id="4088568at2759"/>
<gene>
    <name evidence="3" type="ORF">CAC42_6682</name>
</gene>